<dbReference type="AlphaFoldDB" id="A0A9D5K869"/>
<evidence type="ECO:0000313" key="1">
    <source>
        <dbReference type="EMBL" id="MBD3364052.1"/>
    </source>
</evidence>
<evidence type="ECO:0000313" key="2">
    <source>
        <dbReference type="Proteomes" id="UP000630660"/>
    </source>
</evidence>
<evidence type="ECO:0008006" key="3">
    <source>
        <dbReference type="Google" id="ProtNLM"/>
    </source>
</evidence>
<sequence length="97" mass="10856">AVAGAFMIIGLEYGITNVDDELSTEKAYDLVKEFSKRFKELHGSIVCRDLIGCDISTEQGIKHARDNCLFEECPNYVDTAARIVEGLLDRRKPRSSC</sequence>
<name>A0A9D5K869_UNCW3</name>
<dbReference type="Pfam" id="PF09719">
    <property type="entry name" value="C_GCAxxG_C_C"/>
    <property type="match status" value="1"/>
</dbReference>
<proteinExistence type="predicted"/>
<organism evidence="1 2">
    <name type="scientific">candidate division WOR-3 bacterium</name>
    <dbReference type="NCBI Taxonomy" id="2052148"/>
    <lineage>
        <taxon>Bacteria</taxon>
        <taxon>Bacteria division WOR-3</taxon>
    </lineage>
</organism>
<dbReference type="EMBL" id="WJKJ01000073">
    <property type="protein sequence ID" value="MBD3364052.1"/>
    <property type="molecule type" value="Genomic_DNA"/>
</dbReference>
<feature type="non-terminal residue" evidence="1">
    <location>
        <position position="1"/>
    </location>
</feature>
<comment type="caution">
    <text evidence="1">The sequence shown here is derived from an EMBL/GenBank/DDBJ whole genome shotgun (WGS) entry which is preliminary data.</text>
</comment>
<accession>A0A9D5K869</accession>
<gene>
    <name evidence="1" type="ORF">GF359_02435</name>
</gene>
<protein>
    <recommendedName>
        <fullName evidence="3">C_GCAxxG_C_C family protein</fullName>
    </recommendedName>
</protein>
<dbReference type="InterPro" id="IPR010181">
    <property type="entry name" value="CGCAxxGCC_motif"/>
</dbReference>
<reference evidence="1" key="1">
    <citation type="submission" date="2019-11" db="EMBL/GenBank/DDBJ databases">
        <title>Microbial mats filling the niche in hypersaline microbial mats.</title>
        <authorList>
            <person name="Wong H.L."/>
            <person name="Macleod F.I."/>
            <person name="White R.A. III"/>
            <person name="Burns B.P."/>
        </authorList>
    </citation>
    <scope>NUCLEOTIDE SEQUENCE</scope>
    <source>
        <strain evidence="1">Bin_327</strain>
    </source>
</reference>
<dbReference type="Proteomes" id="UP000630660">
    <property type="component" value="Unassembled WGS sequence"/>
</dbReference>